<dbReference type="PROSITE" id="PS01098">
    <property type="entry name" value="LIPASE_GDSL_SER"/>
    <property type="match status" value="1"/>
</dbReference>
<dbReference type="Gene3D" id="3.40.50.1110">
    <property type="entry name" value="SGNH hydrolase"/>
    <property type="match status" value="1"/>
</dbReference>
<organism evidence="3 4">
    <name type="scientific">Nostoc piscinale CENA21</name>
    <dbReference type="NCBI Taxonomy" id="224013"/>
    <lineage>
        <taxon>Bacteria</taxon>
        <taxon>Bacillati</taxon>
        <taxon>Cyanobacteriota</taxon>
        <taxon>Cyanophyceae</taxon>
        <taxon>Nostocales</taxon>
        <taxon>Nostocaceae</taxon>
        <taxon>Nostoc</taxon>
    </lineage>
</organism>
<dbReference type="NCBIfam" id="TIGR02595">
    <property type="entry name" value="PEP_CTERM"/>
    <property type="match status" value="1"/>
</dbReference>
<dbReference type="SUPFAM" id="SSF52266">
    <property type="entry name" value="SGNH hydrolase"/>
    <property type="match status" value="1"/>
</dbReference>
<evidence type="ECO:0000256" key="1">
    <source>
        <dbReference type="ARBA" id="ARBA00022729"/>
    </source>
</evidence>
<feature type="signal peptide" evidence="2">
    <location>
        <begin position="1"/>
        <end position="23"/>
    </location>
</feature>
<name>A0A0M3V6Q5_9NOSO</name>
<proteinExistence type="predicted"/>
<dbReference type="EMBL" id="CP012036">
    <property type="protein sequence ID" value="ALF55847.1"/>
    <property type="molecule type" value="Genomic_DNA"/>
</dbReference>
<sequence length="350" mass="36982">MKKQLLAAGFVVLSLVLPQKALAANFSQLYVFGDSLSDTGNVFNATGGTFPPTNSYFNGRLSNGPLWVEYFGNQLGLNPALVTDLNNGNPTQGINFAFGGSASGLGNAVVPTAQAPGVLGQVFLFAQSLLANNQTADPNALYVVWGGANDFLFPNPQDSSIPVNNINLALNTLVSVGVRNLLVFNLPDLGKLPGATIDNRVPATLTQSTNDFNFGLQAAVTALSQNPNLNIIPVDVNSLFNRAIASPATFGLNNVTQACLSRLDICQNNQNQFLFWDNFHPTTTAHQFIAETALAAIQAQEVPESSTTLGLLALGVVGGVGIRKRQQKKLAVTPTNQVLGAQSSRIKVES</sequence>
<protein>
    <submittedName>
        <fullName evidence="3">GDSL family lipase</fullName>
    </submittedName>
</protein>
<dbReference type="OrthoDB" id="5292073at2"/>
<evidence type="ECO:0000313" key="4">
    <source>
        <dbReference type="Proteomes" id="UP000062645"/>
    </source>
</evidence>
<evidence type="ECO:0000256" key="2">
    <source>
        <dbReference type="SAM" id="SignalP"/>
    </source>
</evidence>
<dbReference type="KEGG" id="npz:ACX27_28130"/>
<dbReference type="InterPro" id="IPR008265">
    <property type="entry name" value="Lipase_GDSL_AS"/>
</dbReference>
<evidence type="ECO:0000313" key="3">
    <source>
        <dbReference type="EMBL" id="ALF55847.1"/>
    </source>
</evidence>
<keyword evidence="1 2" id="KW-0732">Signal</keyword>
<dbReference type="GO" id="GO:0016298">
    <property type="term" value="F:lipase activity"/>
    <property type="evidence" value="ECO:0007669"/>
    <property type="project" value="InterPro"/>
</dbReference>
<reference evidence="3 4" key="2">
    <citation type="journal article" date="2016" name="Genome Announc.">
        <title>Draft Genome Sequence of the N2-Fixing Cyanobacterium Nostoc piscinale CENA21, Isolated from the Brazilian Amazon Floodplain.</title>
        <authorList>
            <person name="Leao T."/>
            <person name="Guimaraes P.I."/>
            <person name="de Melo A.G."/>
            <person name="Ramos R.T."/>
            <person name="Leao P.N."/>
            <person name="Silva A."/>
            <person name="Fiore M.F."/>
            <person name="Schneider M.P."/>
        </authorList>
    </citation>
    <scope>NUCLEOTIDE SEQUENCE [LARGE SCALE GENOMIC DNA]</scope>
    <source>
        <strain evidence="3 4">CENA21</strain>
    </source>
</reference>
<dbReference type="Pfam" id="PF00657">
    <property type="entry name" value="Lipase_GDSL"/>
    <property type="match status" value="1"/>
</dbReference>
<dbReference type="CDD" id="cd01846">
    <property type="entry name" value="fatty_acyltransferase_like"/>
    <property type="match status" value="1"/>
</dbReference>
<dbReference type="RefSeq" id="WP_062297417.1">
    <property type="nucleotide sequence ID" value="NZ_CP012036.1"/>
</dbReference>
<dbReference type="Proteomes" id="UP000062645">
    <property type="component" value="Chromosome"/>
</dbReference>
<dbReference type="InterPro" id="IPR050592">
    <property type="entry name" value="GDSL_lipolytic_enzyme"/>
</dbReference>
<dbReference type="PANTHER" id="PTHR45642">
    <property type="entry name" value="GDSL ESTERASE/LIPASE EXL3"/>
    <property type="match status" value="1"/>
</dbReference>
<dbReference type="InterPro" id="IPR013424">
    <property type="entry name" value="Ice-binding_C"/>
</dbReference>
<reference evidence="4" key="1">
    <citation type="submission" date="2015-07" db="EMBL/GenBank/DDBJ databases">
        <title>Genome Of Nitrogen-Fixing Cyanobacterium Nostoc piscinale CENA21 From Solimoes/Amazon River Floodplain Sediments And Comparative Genomics To Uncover Biosynthetic Natural Products Potential.</title>
        <authorList>
            <person name="Leao T.F."/>
            <person name="Leao P.N."/>
            <person name="Guimaraes P.I."/>
            <person name="de Melo A.G.C."/>
            <person name="Ramos R.T.J."/>
            <person name="Silva A."/>
            <person name="Fiore M.F."/>
            <person name="Schneider M.P.C."/>
        </authorList>
    </citation>
    <scope>NUCLEOTIDE SEQUENCE [LARGE SCALE GENOMIC DNA]</scope>
    <source>
        <strain evidence="4">CENA21</strain>
    </source>
</reference>
<dbReference type="PANTHER" id="PTHR45642:SF139">
    <property type="entry name" value="SGNH HYDROLASE-TYPE ESTERASE DOMAIN-CONTAINING PROTEIN"/>
    <property type="match status" value="1"/>
</dbReference>
<gene>
    <name evidence="3" type="ORF">ACX27_28130</name>
</gene>
<accession>A0A0M3V6Q5</accession>
<feature type="chain" id="PRO_5005790858" evidence="2">
    <location>
        <begin position="24"/>
        <end position="350"/>
    </location>
</feature>
<keyword evidence="4" id="KW-1185">Reference proteome</keyword>
<dbReference type="GO" id="GO:0006629">
    <property type="term" value="P:lipid metabolic process"/>
    <property type="evidence" value="ECO:0007669"/>
    <property type="project" value="InterPro"/>
</dbReference>
<dbReference type="InterPro" id="IPR001087">
    <property type="entry name" value="GDSL"/>
</dbReference>
<dbReference type="AlphaFoldDB" id="A0A0M3V6Q5"/>
<dbReference type="STRING" id="224013.ACX27_28130"/>
<dbReference type="InterPro" id="IPR036514">
    <property type="entry name" value="SGNH_hydro_sf"/>
</dbReference>